<dbReference type="InParanoid" id="A8NJW3"/>
<keyword evidence="4" id="KW-1185">Reference proteome</keyword>
<feature type="region of interest" description="Disordered" evidence="1">
    <location>
        <begin position="342"/>
        <end position="363"/>
    </location>
</feature>
<dbReference type="RefSeq" id="XP_001834308.1">
    <property type="nucleotide sequence ID" value="XM_001834256.2"/>
</dbReference>
<proteinExistence type="predicted"/>
<accession>A8NJW3</accession>
<keyword evidence="2" id="KW-0812">Transmembrane</keyword>
<dbReference type="GeneID" id="6010820"/>
<dbReference type="EMBL" id="AACS02000010">
    <property type="protein sequence ID" value="EAU87498.1"/>
    <property type="molecule type" value="Genomic_DNA"/>
</dbReference>
<keyword evidence="2" id="KW-0472">Membrane</keyword>
<feature type="compositionally biased region" description="Pro residues" evidence="1">
    <location>
        <begin position="237"/>
        <end position="246"/>
    </location>
</feature>
<feature type="region of interest" description="Disordered" evidence="1">
    <location>
        <begin position="1"/>
        <end position="47"/>
    </location>
</feature>
<protein>
    <submittedName>
        <fullName evidence="3">Uncharacterized protein</fullName>
    </submittedName>
</protein>
<feature type="region of interest" description="Disordered" evidence="1">
    <location>
        <begin position="266"/>
        <end position="325"/>
    </location>
</feature>
<dbReference type="eggNOG" id="ENOG502SA64">
    <property type="taxonomic scope" value="Eukaryota"/>
</dbReference>
<dbReference type="VEuPathDB" id="FungiDB:CC1G_11717"/>
<evidence type="ECO:0000313" key="4">
    <source>
        <dbReference type="Proteomes" id="UP000001861"/>
    </source>
</evidence>
<dbReference type="OrthoDB" id="2683906at2759"/>
<feature type="region of interest" description="Disordered" evidence="1">
    <location>
        <begin position="232"/>
        <end position="251"/>
    </location>
</feature>
<gene>
    <name evidence="3" type="ORF">CC1G_11717</name>
</gene>
<comment type="caution">
    <text evidence="3">The sequence shown here is derived from an EMBL/GenBank/DDBJ whole genome shotgun (WGS) entry which is preliminary data.</text>
</comment>
<name>A8NJW3_COPC7</name>
<evidence type="ECO:0000256" key="1">
    <source>
        <dbReference type="SAM" id="MobiDB-lite"/>
    </source>
</evidence>
<dbReference type="Proteomes" id="UP000001861">
    <property type="component" value="Unassembled WGS sequence"/>
</dbReference>
<dbReference type="OMA" id="IAMPNPH"/>
<evidence type="ECO:0000256" key="2">
    <source>
        <dbReference type="SAM" id="Phobius"/>
    </source>
</evidence>
<feature type="compositionally biased region" description="Low complexity" evidence="1">
    <location>
        <begin position="272"/>
        <end position="294"/>
    </location>
</feature>
<feature type="compositionally biased region" description="Polar residues" evidence="1">
    <location>
        <begin position="1"/>
        <end position="28"/>
    </location>
</feature>
<evidence type="ECO:0000313" key="3">
    <source>
        <dbReference type="EMBL" id="EAU87498.1"/>
    </source>
</evidence>
<keyword evidence="2" id="KW-1133">Transmembrane helix</keyword>
<dbReference type="KEGG" id="cci:CC1G_11717"/>
<dbReference type="AlphaFoldDB" id="A8NJW3"/>
<organism evidence="3 4">
    <name type="scientific">Coprinopsis cinerea (strain Okayama-7 / 130 / ATCC MYA-4618 / FGSC 9003)</name>
    <name type="common">Inky cap fungus</name>
    <name type="synonym">Hormographiella aspergillata</name>
    <dbReference type="NCBI Taxonomy" id="240176"/>
    <lineage>
        <taxon>Eukaryota</taxon>
        <taxon>Fungi</taxon>
        <taxon>Dikarya</taxon>
        <taxon>Basidiomycota</taxon>
        <taxon>Agaricomycotina</taxon>
        <taxon>Agaricomycetes</taxon>
        <taxon>Agaricomycetidae</taxon>
        <taxon>Agaricales</taxon>
        <taxon>Agaricineae</taxon>
        <taxon>Psathyrellaceae</taxon>
        <taxon>Coprinopsis</taxon>
    </lineage>
</organism>
<feature type="compositionally biased region" description="Polar residues" evidence="1">
    <location>
        <begin position="295"/>
        <end position="304"/>
    </location>
</feature>
<feature type="compositionally biased region" description="Polar residues" evidence="1">
    <location>
        <begin position="354"/>
        <end position="363"/>
    </location>
</feature>
<reference evidence="3 4" key="1">
    <citation type="journal article" date="2010" name="Proc. Natl. Acad. Sci. U.S.A.">
        <title>Insights into evolution of multicellular fungi from the assembled chromosomes of the mushroom Coprinopsis cinerea (Coprinus cinereus).</title>
        <authorList>
            <person name="Stajich J.E."/>
            <person name="Wilke S.K."/>
            <person name="Ahren D."/>
            <person name="Au C.H."/>
            <person name="Birren B.W."/>
            <person name="Borodovsky M."/>
            <person name="Burns C."/>
            <person name="Canback B."/>
            <person name="Casselton L.A."/>
            <person name="Cheng C.K."/>
            <person name="Deng J."/>
            <person name="Dietrich F.S."/>
            <person name="Fargo D.C."/>
            <person name="Farman M.L."/>
            <person name="Gathman A.C."/>
            <person name="Goldberg J."/>
            <person name="Guigo R."/>
            <person name="Hoegger P.J."/>
            <person name="Hooker J.B."/>
            <person name="Huggins A."/>
            <person name="James T.Y."/>
            <person name="Kamada T."/>
            <person name="Kilaru S."/>
            <person name="Kodira C."/>
            <person name="Kues U."/>
            <person name="Kupfer D."/>
            <person name="Kwan H.S."/>
            <person name="Lomsadze A."/>
            <person name="Li W."/>
            <person name="Lilly W.W."/>
            <person name="Ma L.J."/>
            <person name="Mackey A.J."/>
            <person name="Manning G."/>
            <person name="Martin F."/>
            <person name="Muraguchi H."/>
            <person name="Natvig D.O."/>
            <person name="Palmerini H."/>
            <person name="Ramesh M.A."/>
            <person name="Rehmeyer C.J."/>
            <person name="Roe B.A."/>
            <person name="Shenoy N."/>
            <person name="Stanke M."/>
            <person name="Ter-Hovhannisyan V."/>
            <person name="Tunlid A."/>
            <person name="Velagapudi R."/>
            <person name="Vision T.J."/>
            <person name="Zeng Q."/>
            <person name="Zolan M.E."/>
            <person name="Pukkila P.J."/>
        </authorList>
    </citation>
    <scope>NUCLEOTIDE SEQUENCE [LARGE SCALE GENOMIC DNA]</scope>
    <source>
        <strain evidence="4">Okayama-7 / 130 / ATCC MYA-4618 / FGSC 9003</strain>
    </source>
</reference>
<feature type="compositionally biased region" description="Gly residues" evidence="1">
    <location>
        <begin position="37"/>
        <end position="47"/>
    </location>
</feature>
<sequence length="363" mass="37480">MSSSFDLSQTLSGSSAFSQPTARPTAGSTFIAPPPGETGGGGGGGGGGGNGGMRPIASSAALYLYTFLATLVLLLSVSAAIVIRSFMLRRRHRRLVEEAIRNGTWVPPPPPTGGPGGRAPRVDLSKKPIMWDAYLGSNSEKDLGGNYGGYEEPRDWDAIKPVSAAYLAPAVKAEPGASKTVADQPTPNTHWTRNVGQTLQSGARWFFGFPPRPAFTPSSNASQVNVAGAAADNVTPAQPPGTPPACGPDGGPPVVRVAVIIAMPRPPKPGHALSSSIPPTASSSTPASSALSPTQDHPLSQQHPSLYRPPNLDDDEEPLPVMEMGVAELSVVDHDAEASREAMAAIGAKDPLSRDSSSLTMEA</sequence>
<feature type="transmembrane region" description="Helical" evidence="2">
    <location>
        <begin position="62"/>
        <end position="83"/>
    </location>
</feature>